<protein>
    <submittedName>
        <fullName evidence="2">Ddx21 protein</fullName>
    </submittedName>
</protein>
<sequence>MRNIRYAIQAPAARRPGGGRRPVAIPKPVVPTPPPRSSSLGFGGRYPSSGNSIASNGGNRDSIWSDGGDGRNGGNTRRGQRPGGNNSGNNYNTHVFSDARGNRVWTFSG</sequence>
<proteinExistence type="predicted"/>
<accession>A0A0C9QNM0</accession>
<evidence type="ECO:0000313" key="2">
    <source>
        <dbReference type="EMBL" id="JAG71989.1"/>
    </source>
</evidence>
<feature type="region of interest" description="Disordered" evidence="1">
    <location>
        <begin position="1"/>
        <end position="109"/>
    </location>
</feature>
<dbReference type="AlphaFoldDB" id="A0A0C9QNM0"/>
<feature type="compositionally biased region" description="Low complexity" evidence="1">
    <location>
        <begin position="48"/>
        <end position="59"/>
    </location>
</feature>
<dbReference type="EMBL" id="GBYB01002222">
    <property type="protein sequence ID" value="JAG71989.1"/>
    <property type="molecule type" value="Transcribed_RNA"/>
</dbReference>
<name>A0A0C9QNM0_9HYME</name>
<reference evidence="2" key="1">
    <citation type="submission" date="2015-01" db="EMBL/GenBank/DDBJ databases">
        <title>Transcriptome Assembly of Fopius arisanus.</title>
        <authorList>
            <person name="Geib S."/>
        </authorList>
    </citation>
    <scope>NUCLEOTIDE SEQUENCE</scope>
</reference>
<evidence type="ECO:0000256" key="1">
    <source>
        <dbReference type="SAM" id="MobiDB-lite"/>
    </source>
</evidence>
<gene>
    <name evidence="2" type="primary">Ddx21</name>
    <name evidence="2" type="ORF">g.63228</name>
</gene>
<feature type="compositionally biased region" description="Low complexity" evidence="1">
    <location>
        <begin position="10"/>
        <end position="27"/>
    </location>
</feature>
<organism evidence="2">
    <name type="scientific">Fopius arisanus</name>
    <dbReference type="NCBI Taxonomy" id="64838"/>
    <lineage>
        <taxon>Eukaryota</taxon>
        <taxon>Metazoa</taxon>
        <taxon>Ecdysozoa</taxon>
        <taxon>Arthropoda</taxon>
        <taxon>Hexapoda</taxon>
        <taxon>Insecta</taxon>
        <taxon>Pterygota</taxon>
        <taxon>Neoptera</taxon>
        <taxon>Endopterygota</taxon>
        <taxon>Hymenoptera</taxon>
        <taxon>Apocrita</taxon>
        <taxon>Ichneumonoidea</taxon>
        <taxon>Braconidae</taxon>
        <taxon>Opiinae</taxon>
        <taxon>Fopius</taxon>
    </lineage>
</organism>